<feature type="compositionally biased region" description="Acidic residues" evidence="1">
    <location>
        <begin position="217"/>
        <end position="234"/>
    </location>
</feature>
<feature type="region of interest" description="Disordered" evidence="1">
    <location>
        <begin position="211"/>
        <end position="286"/>
    </location>
</feature>
<dbReference type="VEuPathDB" id="GiardiaDB:GL50581_3042"/>
<dbReference type="AlphaFoldDB" id="V6TA45"/>
<gene>
    <name evidence="2" type="ORF">DHA2_150980</name>
</gene>
<protein>
    <submittedName>
        <fullName evidence="2">Uncharacterized protein</fullName>
    </submittedName>
</protein>
<organism evidence="2 3">
    <name type="scientific">Giardia intestinalis</name>
    <name type="common">Giardia lamblia</name>
    <dbReference type="NCBI Taxonomy" id="5741"/>
    <lineage>
        <taxon>Eukaryota</taxon>
        <taxon>Metamonada</taxon>
        <taxon>Diplomonadida</taxon>
        <taxon>Hexamitidae</taxon>
        <taxon>Giardiinae</taxon>
        <taxon>Giardia</taxon>
    </lineage>
</organism>
<dbReference type="Proteomes" id="UP000018320">
    <property type="component" value="Unassembled WGS sequence"/>
</dbReference>
<dbReference type="VEuPathDB" id="GiardiaDB:QR46_4747"/>
<feature type="non-terminal residue" evidence="2">
    <location>
        <position position="1"/>
    </location>
</feature>
<evidence type="ECO:0000313" key="3">
    <source>
        <dbReference type="Proteomes" id="UP000018320"/>
    </source>
</evidence>
<proteinExistence type="predicted"/>
<evidence type="ECO:0000313" key="2">
    <source>
        <dbReference type="EMBL" id="ESU35726.1"/>
    </source>
</evidence>
<accession>V6TA45</accession>
<reference evidence="2 3" key="2">
    <citation type="journal article" date="2013" name="Genome Biol. Evol.">
        <title>Genome sequencing of Giardia lamblia genotypes A2 and B isolates (DH and GS) and comparative analysis with the genomes of genotypes A1 and E (WB and Pig).</title>
        <authorList>
            <person name="Adam R.D."/>
            <person name="Dahlstrom E.W."/>
            <person name="Martens C.A."/>
            <person name="Bruno D.P."/>
            <person name="Barbian K.D."/>
            <person name="Ricklefs S.M."/>
            <person name="Hernandez M.M."/>
            <person name="Narla N.P."/>
            <person name="Patel R.B."/>
            <person name="Porcella S.F."/>
            <person name="Nash T.E."/>
        </authorList>
    </citation>
    <scope>NUCLEOTIDE SEQUENCE [LARGE SCALE GENOMIC DNA]</scope>
    <source>
        <strain evidence="2 3">DH</strain>
    </source>
</reference>
<dbReference type="EMBL" id="AHGT01000070">
    <property type="protein sequence ID" value="ESU35726.1"/>
    <property type="molecule type" value="Genomic_DNA"/>
</dbReference>
<dbReference type="VEuPathDB" id="GiardiaDB:GL50803_003666"/>
<sequence length="870" mass="101321">VNYPSFNQIHSHMGVWGYMALYTPMWNRGISAAVRRPRGKSRLLQHIGCVGASATHTLPWGNIMTRRLQCGGASLEIDPLTGELTLDDFLNTLPPPHMEPMQTPKVELGASFGVFGIPFIDNLLGDIYAQLDLITYDIEKFIEFLKKKTKEAINWSIALAGVKTVSAAIPIIINEISKLVFRWKAFHQWEKEQKKENQPQDIPDEEIEKKEEISELSGEDQEPPSLGEVEEPLFDAEGNPVYNPDGTQATETRVFALPRDISDDYDPIPEPGELTDEELTPEPEEKEEEEFIKVDEEVIGQLIREFDPQDMDNADNIEYLLDRGVYILRIKNIVMKRKCIPPGDRIAWECKFMRDIIMPAVWGRYGHTFTVRQPNCDYHSSLDAERRCCKCLEYVQKKQIRVLKRGQPIWTGAECTCGQNCWCRCHRQSEDSVISITRECPGEHHWYGPILSTGYASDCVDFMYTSMGKKPNGGELFDTKKKARARPLASRIIRYEDELIDWPYRSHEWCDYCKVMRKYYETTKWCKYHRTNTEALIFFSRGENSTIFQKCQSLLNGKATDWQGDLLAWWDKPSLGHEDEKILEYRGITCKCDVARPMCTGIYYGWASETHTNAEAYLKGHAQRVKYIYSPDFNDLQGGDPWWYNDPHDYQSIKKVCVFDGLLEHGTPEHVVRFYTYRKLTDPTWFPALYKKIRDTLLKEYPDIPEGLGELGKKMRDYHSWRRIDLLLSDVVPVPEIYPELAAPERPLFAERPDNWTLARTHTDNWPEALYPVRDYVALLNKYYPGWRDFRDAHEGDWWEGFWAQIPDMAGIERTTIFHENDLQFLPQMYEIRGEPSWWRGFWGPTIRDNLPNPDRPRTYAETLQVCNSY</sequence>
<evidence type="ECO:0000256" key="1">
    <source>
        <dbReference type="SAM" id="MobiDB-lite"/>
    </source>
</evidence>
<dbReference type="VEuPathDB" id="GiardiaDB:DHA2_150980"/>
<feature type="compositionally biased region" description="Acidic residues" evidence="1">
    <location>
        <begin position="263"/>
        <end position="286"/>
    </location>
</feature>
<name>V6TA45_GIAIN</name>
<reference evidence="3" key="1">
    <citation type="submission" date="2012-02" db="EMBL/GenBank/DDBJ databases">
        <title>Genome sequencing of Giardia lamblia Genotypes A2 and B isolates (DH and GS) and comparative analysis with the genomes of Genotypes A1 and E (WB and Pig).</title>
        <authorList>
            <person name="Adam R."/>
            <person name="Dahlstrom E."/>
            <person name="Martens C."/>
            <person name="Bruno D."/>
            <person name="Barbian K."/>
            <person name="Porcella S.F."/>
            <person name="Nash T."/>
        </authorList>
    </citation>
    <scope>NUCLEOTIDE SEQUENCE</scope>
    <source>
        <strain evidence="3">DH</strain>
    </source>
</reference>
<comment type="caution">
    <text evidence="2">The sequence shown here is derived from an EMBL/GenBank/DDBJ whole genome shotgun (WGS) entry which is preliminary data.</text>
</comment>